<evidence type="ECO:0000259" key="4">
    <source>
        <dbReference type="Pfam" id="PF00248"/>
    </source>
</evidence>
<evidence type="ECO:0000256" key="3">
    <source>
        <dbReference type="ARBA" id="ARBA00023002"/>
    </source>
</evidence>
<comment type="similarity">
    <text evidence="1">Belongs to the aldo/keto reductase family.</text>
</comment>
<dbReference type="PANTHER" id="PTHR43827:SF3">
    <property type="entry name" value="NADP-DEPENDENT OXIDOREDUCTASE DOMAIN-CONTAINING PROTEIN"/>
    <property type="match status" value="1"/>
</dbReference>
<dbReference type="PRINTS" id="PR00069">
    <property type="entry name" value="ALDKETRDTASE"/>
</dbReference>
<feature type="domain" description="NADP-dependent oxidoreductase" evidence="4">
    <location>
        <begin position="4"/>
        <end position="203"/>
    </location>
</feature>
<dbReference type="Proteomes" id="UP000076863">
    <property type="component" value="Unassembled WGS sequence"/>
</dbReference>
<dbReference type="EMBL" id="AZHA01000042">
    <property type="protein sequence ID" value="OAA35504.1"/>
    <property type="molecule type" value="Genomic_DNA"/>
</dbReference>
<dbReference type="PANTHER" id="PTHR43827">
    <property type="entry name" value="2,5-DIKETO-D-GLUCONIC ACID REDUCTASE"/>
    <property type="match status" value="1"/>
</dbReference>
<evidence type="ECO:0000256" key="1">
    <source>
        <dbReference type="ARBA" id="ARBA00007905"/>
    </source>
</evidence>
<dbReference type="Gene3D" id="3.20.20.100">
    <property type="entry name" value="NADP-dependent oxidoreductase domain"/>
    <property type="match status" value="1"/>
</dbReference>
<dbReference type="GO" id="GO:0016616">
    <property type="term" value="F:oxidoreductase activity, acting on the CH-OH group of donors, NAD or NADP as acceptor"/>
    <property type="evidence" value="ECO:0007669"/>
    <property type="project" value="UniProtKB-ARBA"/>
</dbReference>
<dbReference type="InterPro" id="IPR023210">
    <property type="entry name" value="NADP_OxRdtase_dom"/>
</dbReference>
<keyword evidence="6" id="KW-1185">Reference proteome</keyword>
<comment type="caution">
    <text evidence="5">The sequence shown here is derived from an EMBL/GenBank/DDBJ whole genome shotgun (WGS) entry which is preliminary data.</text>
</comment>
<dbReference type="OrthoDB" id="416253at2759"/>
<dbReference type="InterPro" id="IPR036812">
    <property type="entry name" value="NAD(P)_OxRdtase_dom_sf"/>
</dbReference>
<evidence type="ECO:0000313" key="6">
    <source>
        <dbReference type="Proteomes" id="UP000076863"/>
    </source>
</evidence>
<gene>
    <name evidence="5" type="ORF">BBO_08728</name>
</gene>
<evidence type="ECO:0000313" key="5">
    <source>
        <dbReference type="EMBL" id="OAA35504.1"/>
    </source>
</evidence>
<dbReference type="SUPFAM" id="SSF51430">
    <property type="entry name" value="NAD(P)-linked oxidoreductase"/>
    <property type="match status" value="1"/>
</dbReference>
<keyword evidence="3" id="KW-0560">Oxidoreductase</keyword>
<sequence>MSGVPREDIFITAKDLSIEGVTTEQALRKSLKNLGVEYVDLYLIHNAMFAKNDADLQRKWAEMEAVKELGLARSIGVSNLERQKIEAILKTAKTPPAINQIELHPYFQRTELVSWLQQQNIALACYSPLAPLRSGRPGPVDEIFQTLAKKYKVDESEIGLRWAIDQGRVVITTSSKEERVQGYGKKLPSFKLTAEEISDIAELGKKKEFSGFWRYFAPSGGDK</sequence>
<protein>
    <submittedName>
        <fullName evidence="5">Aldo/keto reductase</fullName>
    </submittedName>
</protein>
<reference evidence="5 6" key="1">
    <citation type="journal article" date="2016" name="Genome Biol. Evol.">
        <title>Divergent and convergent evolution of fungal pathogenicity.</title>
        <authorList>
            <person name="Shang Y."/>
            <person name="Xiao G."/>
            <person name="Zheng P."/>
            <person name="Cen K."/>
            <person name="Zhan S."/>
            <person name="Wang C."/>
        </authorList>
    </citation>
    <scope>NUCLEOTIDE SEQUENCE [LARGE SCALE GENOMIC DNA]</scope>
    <source>
        <strain evidence="5 6">RCEF 3172</strain>
    </source>
</reference>
<accession>A0A166X7P0</accession>
<evidence type="ECO:0000256" key="2">
    <source>
        <dbReference type="ARBA" id="ARBA00022857"/>
    </source>
</evidence>
<keyword evidence="2" id="KW-0521">NADP</keyword>
<dbReference type="AlphaFoldDB" id="A0A166X7P0"/>
<organism evidence="5 6">
    <name type="scientific">Beauveria brongniartii RCEF 3172</name>
    <dbReference type="NCBI Taxonomy" id="1081107"/>
    <lineage>
        <taxon>Eukaryota</taxon>
        <taxon>Fungi</taxon>
        <taxon>Dikarya</taxon>
        <taxon>Ascomycota</taxon>
        <taxon>Pezizomycotina</taxon>
        <taxon>Sordariomycetes</taxon>
        <taxon>Hypocreomycetidae</taxon>
        <taxon>Hypocreales</taxon>
        <taxon>Cordycipitaceae</taxon>
        <taxon>Beauveria</taxon>
        <taxon>Beauveria brongniartii</taxon>
    </lineage>
</organism>
<dbReference type="Pfam" id="PF00248">
    <property type="entry name" value="Aldo_ket_red"/>
    <property type="match status" value="1"/>
</dbReference>
<dbReference type="InterPro" id="IPR020471">
    <property type="entry name" value="AKR"/>
</dbReference>
<name>A0A166X7P0_9HYPO</name>
<proteinExistence type="inferred from homology"/>